<dbReference type="KEGG" id="tbw:NCTC13354_00859"/>
<gene>
    <name evidence="2" type="ORF">NCTC13354_00859</name>
</gene>
<protein>
    <recommendedName>
        <fullName evidence="4">TadE-like protein</fullName>
    </recommendedName>
</protein>
<keyword evidence="1" id="KW-0812">Transmembrane</keyword>
<keyword evidence="1" id="KW-1133">Transmembrane helix</keyword>
<reference evidence="2 3" key="1">
    <citation type="submission" date="2018-12" db="EMBL/GenBank/DDBJ databases">
        <authorList>
            <consortium name="Pathogen Informatics"/>
        </authorList>
    </citation>
    <scope>NUCLEOTIDE SEQUENCE [LARGE SCALE GENOMIC DNA]</scope>
    <source>
        <strain evidence="2 3">NCTC13354</strain>
    </source>
</reference>
<organism evidence="2 3">
    <name type="scientific">Trueperella bialowiezensis</name>
    <dbReference type="NCBI Taxonomy" id="312285"/>
    <lineage>
        <taxon>Bacteria</taxon>
        <taxon>Bacillati</taxon>
        <taxon>Actinomycetota</taxon>
        <taxon>Actinomycetes</taxon>
        <taxon>Actinomycetales</taxon>
        <taxon>Actinomycetaceae</taxon>
        <taxon>Trueperella</taxon>
    </lineage>
</organism>
<proteinExistence type="predicted"/>
<accession>A0A3S4VT54</accession>
<name>A0A3S4VT54_9ACTO</name>
<dbReference type="RefSeq" id="WP_126416299.1">
    <property type="nucleotide sequence ID" value="NZ_LR134476.1"/>
</dbReference>
<keyword evidence="1" id="KW-0472">Membrane</keyword>
<dbReference type="EMBL" id="LR134476">
    <property type="protein sequence ID" value="VEI13152.1"/>
    <property type="molecule type" value="Genomic_DNA"/>
</dbReference>
<feature type="transmembrane region" description="Helical" evidence="1">
    <location>
        <begin position="21"/>
        <end position="47"/>
    </location>
</feature>
<evidence type="ECO:0000256" key="1">
    <source>
        <dbReference type="SAM" id="Phobius"/>
    </source>
</evidence>
<keyword evidence="3" id="KW-1185">Reference proteome</keyword>
<dbReference type="OrthoDB" id="9992211at2"/>
<evidence type="ECO:0000313" key="3">
    <source>
        <dbReference type="Proteomes" id="UP000269542"/>
    </source>
</evidence>
<evidence type="ECO:0000313" key="2">
    <source>
        <dbReference type="EMBL" id="VEI13152.1"/>
    </source>
</evidence>
<sequence length="131" mass="13924">MRRQTRVSGQTIRPKPEPGMVTAEFALVAPMYFLAALAMIAALVGGWKTIVVANEAKEIAREYAIDGSTQIATDVERAGGEVTIETEGGVVHVVVRREGTGVYDLVGVDFVGQHRSVIEPGGARWIGGQGC</sequence>
<evidence type="ECO:0008006" key="4">
    <source>
        <dbReference type="Google" id="ProtNLM"/>
    </source>
</evidence>
<dbReference type="Proteomes" id="UP000269542">
    <property type="component" value="Chromosome"/>
</dbReference>
<dbReference type="AlphaFoldDB" id="A0A3S4VT54"/>